<keyword evidence="1" id="KW-0812">Transmembrane</keyword>
<comment type="caution">
    <text evidence="2">The sequence shown here is derived from an EMBL/GenBank/DDBJ whole genome shotgun (WGS) entry which is preliminary data.</text>
</comment>
<sequence length="132" mass="14340">MNIAGIIYGLIGVLVLLEMVAKSVAMKAFLVHWAAAVLVWAHTVTPIVALIGASIGPTLPSAAITVKFFMSFLCYSVVVPGVAESVVFFPRSRRFQALTSRTLAFGLISKNGAELLYRDSGVTRWKLLDKWV</sequence>
<organism evidence="2 3">
    <name type="scientific">Paraburkholderia fungorum</name>
    <dbReference type="NCBI Taxonomy" id="134537"/>
    <lineage>
        <taxon>Bacteria</taxon>
        <taxon>Pseudomonadati</taxon>
        <taxon>Pseudomonadota</taxon>
        <taxon>Betaproteobacteria</taxon>
        <taxon>Burkholderiales</taxon>
        <taxon>Burkholderiaceae</taxon>
        <taxon>Paraburkholderia</taxon>
    </lineage>
</organism>
<feature type="transmembrane region" description="Helical" evidence="1">
    <location>
        <begin position="37"/>
        <end position="56"/>
    </location>
</feature>
<feature type="transmembrane region" description="Helical" evidence="1">
    <location>
        <begin position="68"/>
        <end position="89"/>
    </location>
</feature>
<evidence type="ECO:0000256" key="1">
    <source>
        <dbReference type="SAM" id="Phobius"/>
    </source>
</evidence>
<dbReference type="AlphaFoldDB" id="A0AAW3UZ27"/>
<name>A0AAW3UZ27_9BURK</name>
<gene>
    <name evidence="2" type="ORF">GGD69_004442</name>
</gene>
<evidence type="ECO:0000313" key="3">
    <source>
        <dbReference type="Proteomes" id="UP000518681"/>
    </source>
</evidence>
<dbReference type="RefSeq" id="WP_028224603.1">
    <property type="nucleotide sequence ID" value="NZ_CP099623.1"/>
</dbReference>
<evidence type="ECO:0000313" key="2">
    <source>
        <dbReference type="EMBL" id="MBB6203564.1"/>
    </source>
</evidence>
<feature type="transmembrane region" description="Helical" evidence="1">
    <location>
        <begin position="6"/>
        <end position="25"/>
    </location>
</feature>
<keyword evidence="1" id="KW-1133">Transmembrane helix</keyword>
<keyword evidence="1" id="KW-0472">Membrane</keyword>
<dbReference type="EMBL" id="JACIIK010000007">
    <property type="protein sequence ID" value="MBB6203564.1"/>
    <property type="molecule type" value="Genomic_DNA"/>
</dbReference>
<proteinExistence type="predicted"/>
<accession>A0AAW3UZ27</accession>
<protein>
    <submittedName>
        <fullName evidence="2">Uncharacterized protein</fullName>
    </submittedName>
</protein>
<reference evidence="2 3" key="1">
    <citation type="submission" date="2020-08" db="EMBL/GenBank/DDBJ databases">
        <title>Genomic Encyclopedia of Type Strains, Phase IV (KMG-V): Genome sequencing to study the core and pangenomes of soil and plant-associated prokaryotes.</title>
        <authorList>
            <person name="Whitman W."/>
        </authorList>
    </citation>
    <scope>NUCLEOTIDE SEQUENCE [LARGE SCALE GENOMIC DNA]</scope>
    <source>
        <strain evidence="2 3">SEMIA 4013</strain>
    </source>
</reference>
<dbReference type="Proteomes" id="UP000518681">
    <property type="component" value="Unassembled WGS sequence"/>
</dbReference>